<gene>
    <name evidence="1" type="ORF">RHMOL_Rhmol09G0029200</name>
</gene>
<evidence type="ECO:0000313" key="2">
    <source>
        <dbReference type="Proteomes" id="UP001062846"/>
    </source>
</evidence>
<proteinExistence type="predicted"/>
<keyword evidence="2" id="KW-1185">Reference proteome</keyword>
<accession>A0ACC0M9J1</accession>
<name>A0ACC0M9J1_RHOML</name>
<protein>
    <submittedName>
        <fullName evidence="1">Uncharacterized protein</fullName>
    </submittedName>
</protein>
<dbReference type="EMBL" id="CM046396">
    <property type="protein sequence ID" value="KAI8537510.1"/>
    <property type="molecule type" value="Genomic_DNA"/>
</dbReference>
<evidence type="ECO:0000313" key="1">
    <source>
        <dbReference type="EMBL" id="KAI8537510.1"/>
    </source>
</evidence>
<organism evidence="1 2">
    <name type="scientific">Rhododendron molle</name>
    <name type="common">Chinese azalea</name>
    <name type="synonym">Azalea mollis</name>
    <dbReference type="NCBI Taxonomy" id="49168"/>
    <lineage>
        <taxon>Eukaryota</taxon>
        <taxon>Viridiplantae</taxon>
        <taxon>Streptophyta</taxon>
        <taxon>Embryophyta</taxon>
        <taxon>Tracheophyta</taxon>
        <taxon>Spermatophyta</taxon>
        <taxon>Magnoliopsida</taxon>
        <taxon>eudicotyledons</taxon>
        <taxon>Gunneridae</taxon>
        <taxon>Pentapetalae</taxon>
        <taxon>asterids</taxon>
        <taxon>Ericales</taxon>
        <taxon>Ericaceae</taxon>
        <taxon>Ericoideae</taxon>
        <taxon>Rhodoreae</taxon>
        <taxon>Rhododendron</taxon>
    </lineage>
</organism>
<comment type="caution">
    <text evidence="1">The sequence shown here is derived from an EMBL/GenBank/DDBJ whole genome shotgun (WGS) entry which is preliminary data.</text>
</comment>
<sequence length="707" mass="81357">MYFLVDFTEHEDIKKSEQKAKKESPKPVQNKKAANDKGKKKKTVAYKITYRSNFRPIIKLMEKIGPKLRDEHIEGLKLTPFWLLFHALLNKKLNINKCRKDDETIVQIIRTYQARENQFKIGQKLLKLTKHDIRLIFGLCCGDKHMDLAYASKESIDLVKRRKIKPKRLTATGIKAILYKALKGNGKEDVEDVVRLLCMYLCCTLFFSKPGTKIGWVYLHYMHDLKSMKDYDWCEAIRYTLMNSIEKYQLQPEKASGCVITLLYWLCEHTTILGAENGEVYPRLLKWNILELQSKIRERPFDSLLDEEVSDAELRQTTWETSFYGSDNNSMHEEGTEKLKNENKGLIICELQRQISRLEETVSELTQQVNLLNKENSRLGTALGYEPVLTRSFNDDVLYNLLTLADRNKLDNISRTRTDRSIVWLYNGGPCCVFVDDIHLLLNKEDITANVIDAYAKTLVHGSTEPQNARSYVCRSHFWQALRIKDQERRRDIIKEQWESGLHYRYLHFPIHHKFHWTLLVHDKNEGTWKHYNSLRPSEGTDGQCKVATLMKKCICDYLESINSELFQSQKPSGKVESVKDAPQQGVGTLDSGVVVCNNMKQYFQHGSINSILPLNALDNLRVEMVTRFLNDPLSVIAETLDAQCGREHSGSAEPASSPANVETCVSPLDVLVNAAEVLSAGFGLVEDHMFHKSKKPGMHTLTHTHK</sequence>
<reference evidence="1" key="1">
    <citation type="submission" date="2022-02" db="EMBL/GenBank/DDBJ databases">
        <title>Plant Genome Project.</title>
        <authorList>
            <person name="Zhang R.-G."/>
        </authorList>
    </citation>
    <scope>NUCLEOTIDE SEQUENCE</scope>
    <source>
        <strain evidence="1">AT1</strain>
    </source>
</reference>
<dbReference type="Proteomes" id="UP001062846">
    <property type="component" value="Chromosome 9"/>
</dbReference>